<name>A0A4P8XH51_9BACL</name>
<accession>A0A4P8XH51</accession>
<evidence type="ECO:0000259" key="1">
    <source>
        <dbReference type="Pfam" id="PF01370"/>
    </source>
</evidence>
<feature type="domain" description="NAD-dependent epimerase/dehydratase" evidence="1">
    <location>
        <begin position="11"/>
        <end position="47"/>
    </location>
</feature>
<dbReference type="InterPro" id="IPR036291">
    <property type="entry name" value="NAD(P)-bd_dom_sf"/>
</dbReference>
<reference evidence="2 3" key="1">
    <citation type="submission" date="2019-05" db="EMBL/GenBank/DDBJ databases">
        <authorList>
            <person name="Chen C."/>
        </authorList>
    </citation>
    <scope>NUCLEOTIDE SEQUENCE [LARGE SCALE GENOMIC DNA]</scope>
    <source>
        <strain evidence="2 3">HB172198</strain>
    </source>
</reference>
<evidence type="ECO:0000313" key="3">
    <source>
        <dbReference type="Proteomes" id="UP000300879"/>
    </source>
</evidence>
<keyword evidence="3" id="KW-1185">Reference proteome</keyword>
<dbReference type="Pfam" id="PF01370">
    <property type="entry name" value="Epimerase"/>
    <property type="match status" value="1"/>
</dbReference>
<dbReference type="PROSITE" id="PS51257">
    <property type="entry name" value="PROKAR_LIPOPROTEIN"/>
    <property type="match status" value="1"/>
</dbReference>
<organism evidence="2 3">
    <name type="scientific">Paenibacillus algicola</name>
    <dbReference type="NCBI Taxonomy" id="2565926"/>
    <lineage>
        <taxon>Bacteria</taxon>
        <taxon>Bacillati</taxon>
        <taxon>Bacillota</taxon>
        <taxon>Bacilli</taxon>
        <taxon>Bacillales</taxon>
        <taxon>Paenibacillaceae</taxon>
        <taxon>Paenibacillus</taxon>
    </lineage>
</organism>
<protein>
    <submittedName>
        <fullName evidence="2">NAD-dependent epimerase/dehydratase</fullName>
    </submittedName>
</protein>
<gene>
    <name evidence="2" type="ORF">E6C60_1124</name>
</gene>
<dbReference type="InterPro" id="IPR001509">
    <property type="entry name" value="Epimerase_deHydtase"/>
</dbReference>
<dbReference type="AlphaFoldDB" id="A0A4P8XH51"/>
<dbReference type="SUPFAM" id="SSF51735">
    <property type="entry name" value="NAD(P)-binding Rossmann-fold domains"/>
    <property type="match status" value="1"/>
</dbReference>
<dbReference type="KEGG" id="palo:E6C60_1124"/>
<proteinExistence type="predicted"/>
<sequence length="101" mass="11726">MEEGGKQLSKVLITGAAGFLGSCLSQRLLSAGHDVIGVDNFSSGQRSRFAVLQQHPRFTGFEYGVECEEILTLSRWRTYRRYIIWLLRLRRGFIRPLHWKR</sequence>
<dbReference type="Proteomes" id="UP000300879">
    <property type="component" value="Chromosome"/>
</dbReference>
<dbReference type="Gene3D" id="3.40.50.720">
    <property type="entry name" value="NAD(P)-binding Rossmann-like Domain"/>
    <property type="match status" value="1"/>
</dbReference>
<dbReference type="EMBL" id="CP040396">
    <property type="protein sequence ID" value="QCT01842.1"/>
    <property type="molecule type" value="Genomic_DNA"/>
</dbReference>
<evidence type="ECO:0000313" key="2">
    <source>
        <dbReference type="EMBL" id="QCT01842.1"/>
    </source>
</evidence>